<dbReference type="EMBL" id="VXIV02001029">
    <property type="protein sequence ID" value="KAF6034646.1"/>
    <property type="molecule type" value="Genomic_DNA"/>
</dbReference>
<keyword evidence="4" id="KW-0472">Membrane</keyword>
<organism evidence="6 7">
    <name type="scientific">Bugula neritina</name>
    <name type="common">Brown bryozoan</name>
    <name type="synonym">Sertularia neritina</name>
    <dbReference type="NCBI Taxonomy" id="10212"/>
    <lineage>
        <taxon>Eukaryota</taxon>
        <taxon>Metazoa</taxon>
        <taxon>Spiralia</taxon>
        <taxon>Lophotrochozoa</taxon>
        <taxon>Bryozoa</taxon>
        <taxon>Gymnolaemata</taxon>
        <taxon>Cheilostomatida</taxon>
        <taxon>Flustrina</taxon>
        <taxon>Buguloidea</taxon>
        <taxon>Bugulidae</taxon>
        <taxon>Bugula</taxon>
    </lineage>
</organism>
<dbReference type="PROSITE" id="PS50923">
    <property type="entry name" value="SUSHI"/>
    <property type="match status" value="1"/>
</dbReference>
<feature type="disulfide bond" evidence="2">
    <location>
        <begin position="266"/>
        <end position="309"/>
    </location>
</feature>
<dbReference type="Proteomes" id="UP000593567">
    <property type="component" value="Unassembled WGS sequence"/>
</dbReference>
<dbReference type="Gene3D" id="2.10.70.10">
    <property type="entry name" value="Complement Module, domain 1"/>
    <property type="match status" value="1"/>
</dbReference>
<keyword evidence="4" id="KW-1133">Transmembrane helix</keyword>
<dbReference type="InterPro" id="IPR000436">
    <property type="entry name" value="Sushi_SCR_CCP_dom"/>
</dbReference>
<protein>
    <recommendedName>
        <fullName evidence="5">Sushi domain-containing protein</fullName>
    </recommendedName>
</protein>
<dbReference type="Pfam" id="PF00084">
    <property type="entry name" value="Sushi"/>
    <property type="match status" value="1"/>
</dbReference>
<dbReference type="InterPro" id="IPR036116">
    <property type="entry name" value="FN3_sf"/>
</dbReference>
<gene>
    <name evidence="6" type="ORF">EB796_007049</name>
</gene>
<reference evidence="6" key="1">
    <citation type="submission" date="2020-06" db="EMBL/GenBank/DDBJ databases">
        <title>Draft genome of Bugula neritina, a colonial animal packing powerful symbionts and potential medicines.</title>
        <authorList>
            <person name="Rayko M."/>
        </authorList>
    </citation>
    <scope>NUCLEOTIDE SEQUENCE [LARGE SCALE GENOMIC DNA]</scope>
    <source>
        <strain evidence="6">Kwan_BN1</strain>
    </source>
</reference>
<sequence>MTHPEAANRLSAAPVGEKFLRTYKVPLELSTLQVHYSLWRLSRLLHAQHVAVFSSSNNGIAFAEFSVFAIRSESYLPWNLKAVGSVTPSSGGCVNVSWDHPLPDLTRTSYEISVDRREWVLVNATRNFLDCNLPVYKKINIDMRVLGSTNHRSVQMQFSSCTNPSAPATLYTHQEVILVDGSWRWKCRFYWQPPVNISCHSVKYRILYSFSPLHSPYEVITADRSYYLYAGENAKVNFSVKAINDEGLESSYVNKIIQTDKIESDCELPPQIRNADSFVRISPSTNQLEAVYSCEEGFMRAVDQTTLTCEMKDGKFTWVGKLPRCRQNPLTSSLVGVSTGLVSLVLGLIIVITIWLYHKRSRAKKQTTSQNPQTPASNAPSGKV</sequence>
<dbReference type="SMART" id="SM00032">
    <property type="entry name" value="CCP"/>
    <property type="match status" value="1"/>
</dbReference>
<feature type="compositionally biased region" description="Polar residues" evidence="3">
    <location>
        <begin position="366"/>
        <end position="384"/>
    </location>
</feature>
<accession>A0A7J7KAQ3</accession>
<keyword evidence="7" id="KW-1185">Reference proteome</keyword>
<evidence type="ECO:0000313" key="7">
    <source>
        <dbReference type="Proteomes" id="UP000593567"/>
    </source>
</evidence>
<keyword evidence="4" id="KW-0812">Transmembrane</keyword>
<proteinExistence type="predicted"/>
<evidence type="ECO:0000256" key="4">
    <source>
        <dbReference type="SAM" id="Phobius"/>
    </source>
</evidence>
<evidence type="ECO:0000259" key="5">
    <source>
        <dbReference type="PROSITE" id="PS50923"/>
    </source>
</evidence>
<keyword evidence="2" id="KW-0768">Sushi</keyword>
<dbReference type="SUPFAM" id="SSF49265">
    <property type="entry name" value="Fibronectin type III"/>
    <property type="match status" value="1"/>
</dbReference>
<feature type="domain" description="Sushi" evidence="5">
    <location>
        <begin position="264"/>
        <end position="327"/>
    </location>
</feature>
<comment type="caution">
    <text evidence="6">The sequence shown here is derived from an EMBL/GenBank/DDBJ whole genome shotgun (WGS) entry which is preliminary data.</text>
</comment>
<dbReference type="CDD" id="cd00033">
    <property type="entry name" value="CCP"/>
    <property type="match status" value="1"/>
</dbReference>
<dbReference type="SUPFAM" id="SSF57535">
    <property type="entry name" value="Complement control module/SCR domain"/>
    <property type="match status" value="1"/>
</dbReference>
<keyword evidence="1 2" id="KW-1015">Disulfide bond</keyword>
<name>A0A7J7KAQ3_BUGNE</name>
<feature type="region of interest" description="Disordered" evidence="3">
    <location>
        <begin position="364"/>
        <end position="384"/>
    </location>
</feature>
<feature type="transmembrane region" description="Helical" evidence="4">
    <location>
        <begin position="334"/>
        <end position="357"/>
    </location>
</feature>
<evidence type="ECO:0000313" key="6">
    <source>
        <dbReference type="EMBL" id="KAF6034646.1"/>
    </source>
</evidence>
<comment type="caution">
    <text evidence="2">Lacks conserved residue(s) required for the propagation of feature annotation.</text>
</comment>
<evidence type="ECO:0000256" key="2">
    <source>
        <dbReference type="PROSITE-ProRule" id="PRU00302"/>
    </source>
</evidence>
<evidence type="ECO:0000256" key="1">
    <source>
        <dbReference type="ARBA" id="ARBA00023157"/>
    </source>
</evidence>
<evidence type="ECO:0000256" key="3">
    <source>
        <dbReference type="SAM" id="MobiDB-lite"/>
    </source>
</evidence>
<dbReference type="InterPro" id="IPR035976">
    <property type="entry name" value="Sushi/SCR/CCP_sf"/>
</dbReference>
<dbReference type="AlphaFoldDB" id="A0A7J7KAQ3"/>